<evidence type="ECO:0000256" key="1">
    <source>
        <dbReference type="SAM" id="MobiDB-lite"/>
    </source>
</evidence>
<dbReference type="AlphaFoldDB" id="A0A446CT83"/>
<keyword evidence="4" id="KW-1185">Reference proteome</keyword>
<organism evidence="3 4">
    <name type="scientific">Achromobacter agilis</name>
    <dbReference type="NCBI Taxonomy" id="1353888"/>
    <lineage>
        <taxon>Bacteria</taxon>
        <taxon>Pseudomonadati</taxon>
        <taxon>Pseudomonadota</taxon>
        <taxon>Betaproteobacteria</taxon>
        <taxon>Burkholderiales</taxon>
        <taxon>Alcaligenaceae</taxon>
        <taxon>Achromobacter</taxon>
    </lineage>
</organism>
<dbReference type="Proteomes" id="UP000289184">
    <property type="component" value="Unassembled WGS sequence"/>
</dbReference>
<feature type="compositionally biased region" description="Polar residues" evidence="1">
    <location>
        <begin position="54"/>
        <end position="66"/>
    </location>
</feature>
<feature type="chain" id="PRO_5019165275" description="Surface antigen domain-containing protein" evidence="2">
    <location>
        <begin position="23"/>
        <end position="126"/>
    </location>
</feature>
<evidence type="ECO:0008006" key="5">
    <source>
        <dbReference type="Google" id="ProtNLM"/>
    </source>
</evidence>
<feature type="region of interest" description="Disordered" evidence="1">
    <location>
        <begin position="54"/>
        <end position="75"/>
    </location>
</feature>
<name>A0A446CT83_9BURK</name>
<sequence length="126" mass="13764">MNSTRVLASLLVACGISATAAAAPPVMLNNAIITQIPKADRNSFHEAVAQALNSSADGQRTEWTSTHQRKKSPPITVQLTPTQTSKVKNDQTCRFLVGDFARAATTEKWQFWFCKQPDGTWKASSN</sequence>
<gene>
    <name evidence="3" type="ORF">AGI3411_04945</name>
</gene>
<evidence type="ECO:0000313" key="4">
    <source>
        <dbReference type="Proteomes" id="UP000289184"/>
    </source>
</evidence>
<dbReference type="RefSeq" id="WP_129529985.1">
    <property type="nucleotide sequence ID" value="NZ_UFQB01000026.1"/>
</dbReference>
<dbReference type="EMBL" id="UFQB01000026">
    <property type="protein sequence ID" value="SSW71043.1"/>
    <property type="molecule type" value="Genomic_DNA"/>
</dbReference>
<protein>
    <recommendedName>
        <fullName evidence="5">Surface antigen domain-containing protein</fullName>
    </recommendedName>
</protein>
<keyword evidence="2" id="KW-0732">Signal</keyword>
<evidence type="ECO:0000313" key="3">
    <source>
        <dbReference type="EMBL" id="SSW71043.1"/>
    </source>
</evidence>
<proteinExistence type="predicted"/>
<evidence type="ECO:0000256" key="2">
    <source>
        <dbReference type="SAM" id="SignalP"/>
    </source>
</evidence>
<feature type="signal peptide" evidence="2">
    <location>
        <begin position="1"/>
        <end position="22"/>
    </location>
</feature>
<accession>A0A446CT83</accession>
<dbReference type="OrthoDB" id="8686789at2"/>
<reference evidence="3 4" key="1">
    <citation type="submission" date="2018-07" db="EMBL/GenBank/DDBJ databases">
        <authorList>
            <person name="Peeters C."/>
        </authorList>
    </citation>
    <scope>NUCLEOTIDE SEQUENCE [LARGE SCALE GENOMIC DNA]</scope>
    <source>
        <strain evidence="3 4">LMG 3411</strain>
    </source>
</reference>